<accession>Q3USS5</accession>
<protein>
    <submittedName>
        <fullName evidence="2">Uncharacterized protein</fullName>
    </submittedName>
</protein>
<organism evidence="2">
    <name type="scientific">Mus musculus</name>
    <name type="common">Mouse</name>
    <dbReference type="NCBI Taxonomy" id="10090"/>
    <lineage>
        <taxon>Eukaryota</taxon>
        <taxon>Metazoa</taxon>
        <taxon>Chordata</taxon>
        <taxon>Craniata</taxon>
        <taxon>Vertebrata</taxon>
        <taxon>Euteleostomi</taxon>
        <taxon>Mammalia</taxon>
        <taxon>Eutheria</taxon>
        <taxon>Euarchontoglires</taxon>
        <taxon>Glires</taxon>
        <taxon>Rodentia</taxon>
        <taxon>Myomorpha</taxon>
        <taxon>Muroidea</taxon>
        <taxon>Muridae</taxon>
        <taxon>Murinae</taxon>
        <taxon>Mus</taxon>
        <taxon>Mus</taxon>
    </lineage>
</organism>
<dbReference type="AGR" id="MGI:3588233"/>
<dbReference type="AlphaFoldDB" id="Q3USS5"/>
<feature type="compositionally biased region" description="Basic and acidic residues" evidence="1">
    <location>
        <begin position="104"/>
        <end position="117"/>
    </location>
</feature>
<reference evidence="2" key="6">
    <citation type="submission" date="2004-03" db="EMBL/GenBank/DDBJ databases">
        <authorList>
            <person name="Arakawa T."/>
            <person name="Carninci P."/>
            <person name="Fukuda S."/>
            <person name="Hashizume W."/>
            <person name="Hayashida K."/>
            <person name="Hori F."/>
            <person name="Iida J."/>
            <person name="Imamura K."/>
            <person name="Imotani K."/>
            <person name="Itoh M."/>
            <person name="Kanagawa S."/>
            <person name="Kawai J."/>
            <person name="Kojima M."/>
            <person name="Konno H."/>
            <person name="Murata M."/>
            <person name="Nakamura M."/>
            <person name="Ninomiya N."/>
            <person name="Nishiyori H."/>
            <person name="Nomura K."/>
            <person name="Ohno M."/>
            <person name="Sakazume N."/>
            <person name="Sano H."/>
            <person name="Sasaki D."/>
            <person name="Shibata K."/>
            <person name="Shiraki T."/>
            <person name="Tagami M."/>
            <person name="Tagami Y."/>
            <person name="Waki K."/>
            <person name="Watahiki A."/>
            <person name="Muramatsu M."/>
            <person name="Hayashizaki Y."/>
        </authorList>
    </citation>
    <scope>NUCLEOTIDE SEQUENCE</scope>
    <source>
        <strain evidence="2">C57BL/6J</strain>
        <tissue evidence="2">Corpora quadrigemina</tissue>
    </source>
</reference>
<reference evidence="2" key="3">
    <citation type="journal article" date="2000" name="Genome Res.">
        <title>RIKEN integrated sequence analysis (RISA) system--384-format sequencing pipeline with 384 multicapillary sequencer.</title>
        <authorList>
            <person name="Shibata K."/>
            <person name="Itoh M."/>
            <person name="Aizawa K."/>
            <person name="Nagaoka S."/>
            <person name="Sasaki N."/>
            <person name="Carninci P."/>
            <person name="Konno H."/>
            <person name="Akiyama J."/>
            <person name="Nishi K."/>
            <person name="Kitsunai T."/>
            <person name="Tashiro H."/>
            <person name="Itoh M."/>
            <person name="Sumi N."/>
            <person name="Ishii Y."/>
            <person name="Nakamura S."/>
            <person name="Hazama M."/>
            <person name="Nishine T."/>
            <person name="Harada A."/>
            <person name="Yamamoto R."/>
            <person name="Matsumoto H."/>
            <person name="Sakaguchi S."/>
            <person name="Ikegami T."/>
            <person name="Kashiwagi K."/>
            <person name="Fujiwake S."/>
            <person name="Inoue K."/>
            <person name="Togawa Y."/>
            <person name="Izawa M."/>
            <person name="Ohara E."/>
            <person name="Watahiki M."/>
            <person name="Yoneda Y."/>
            <person name="Ishikawa T."/>
            <person name="Ozawa K."/>
            <person name="Tanaka T."/>
            <person name="Matsuura S."/>
            <person name="Kawai J."/>
            <person name="Okazaki Y."/>
            <person name="Muramatsu M."/>
            <person name="Inoue Y."/>
            <person name="Kira A."/>
            <person name="Hayashizaki Y."/>
        </authorList>
    </citation>
    <scope>NUCLEOTIDE SEQUENCE</scope>
    <source>
        <strain evidence="2">C57BL/6J</strain>
        <tissue evidence="2">Corpora quadrigemina</tissue>
    </source>
</reference>
<reference evidence="2" key="2">
    <citation type="journal article" date="2000" name="Genome Res.">
        <title>Normalization and subtraction of cap-trapper-selected cDNAs to prepare full-length cDNA libraries for rapid discovery of new genes.</title>
        <authorList>
            <person name="Carninci P."/>
            <person name="Shibata Y."/>
            <person name="Hayatsu N."/>
            <person name="Sugahara Y."/>
            <person name="Shibata K."/>
            <person name="Itoh M."/>
            <person name="Konno H."/>
            <person name="Okazaki Y."/>
            <person name="Muramatsu M."/>
            <person name="Hayashizaki Y."/>
        </authorList>
    </citation>
    <scope>NUCLEOTIDE SEQUENCE</scope>
    <source>
        <strain evidence="2">C57BL/6J</strain>
        <tissue evidence="2">Corpora quadrigemina</tissue>
    </source>
</reference>
<proteinExistence type="evidence at transcript level"/>
<evidence type="ECO:0000313" key="2">
    <source>
        <dbReference type="EMBL" id="BAE24256.1"/>
    </source>
</evidence>
<evidence type="ECO:0000256" key="1">
    <source>
        <dbReference type="SAM" id="MobiDB-lite"/>
    </source>
</evidence>
<dbReference type="MGI" id="MGI:3588233">
    <property type="gene designation" value="Lrp8os2"/>
</dbReference>
<name>Q3USS5_MOUSE</name>
<dbReference type="EMBL" id="AK140147">
    <property type="protein sequence ID" value="BAE24256.1"/>
    <property type="molecule type" value="mRNA"/>
</dbReference>
<feature type="compositionally biased region" description="Basic and acidic residues" evidence="1">
    <location>
        <begin position="76"/>
        <end position="93"/>
    </location>
</feature>
<feature type="region of interest" description="Disordered" evidence="1">
    <location>
        <begin position="65"/>
        <end position="119"/>
    </location>
</feature>
<sequence>MKLGLVSWLTVPHSQMCATSQARTCSQTVIIHKATTRQALESLWPGQDHLVGLKPGRLGYSSSSLSGMDGWRQRAKAREKQVSTEKELPDPISHKTVQHSRSWGSRESHTPQDEKWRPGGGLCRLRGCMPECTLKQFYLNTLFLTPSELLQGGDGSGLPGSTIL</sequence>
<reference evidence="2" key="8">
    <citation type="journal article" date="2005" name="Science">
        <title>Antisense Transcription in the Mammalian Transcriptome.</title>
        <authorList>
            <consortium name="RIKEN Genome Exploration Research Group and Genome Science Group (Genome Network Project Core Group) and the FANTOM Consortium"/>
        </authorList>
    </citation>
    <scope>NUCLEOTIDE SEQUENCE</scope>
    <source>
        <strain evidence="2">C57BL/6J</strain>
        <tissue evidence="2">Corpora quadrigemina</tissue>
    </source>
</reference>
<reference evidence="2" key="7">
    <citation type="journal article" date="2005" name="Science">
        <title>The Transcriptional Landscape of the Mammalian Genome.</title>
        <authorList>
            <consortium name="The FANTOM Consortium"/>
            <consortium name="Riken Genome Exploration Research Group and Genome Science Group (Genome Network Project Core Group)"/>
        </authorList>
    </citation>
    <scope>NUCLEOTIDE SEQUENCE</scope>
    <source>
        <strain evidence="2">C57BL/6J</strain>
        <tissue evidence="2">Corpora quadrigemina</tissue>
    </source>
</reference>
<evidence type="ECO:0000313" key="3">
    <source>
        <dbReference type="MGI" id="MGI:3588233"/>
    </source>
</evidence>
<reference evidence="2" key="5">
    <citation type="journal article" date="2002" name="Nature">
        <title>Analysis of the mouse transcriptome based on functional annotation of 60,770 full-length cDNAs.</title>
        <authorList>
            <consortium name="The FANTOM Consortium and the RIKEN Genome Exploration Research Group Phase I and II Team"/>
        </authorList>
    </citation>
    <scope>NUCLEOTIDE SEQUENCE</scope>
    <source>
        <strain evidence="2">C57BL/6J</strain>
        <tissue evidence="2">Corpora quadrigemina</tissue>
    </source>
</reference>
<reference evidence="2" key="1">
    <citation type="journal article" date="1999" name="Methods Enzymol.">
        <title>High-efficiency full-length cDNA cloning.</title>
        <authorList>
            <person name="Carninci P."/>
            <person name="Hayashizaki Y."/>
        </authorList>
    </citation>
    <scope>NUCLEOTIDE SEQUENCE</scope>
    <source>
        <strain evidence="2">C57BL/6J</strain>
        <tissue evidence="2">Corpora quadrigemina</tissue>
    </source>
</reference>
<gene>
    <name evidence="3" type="primary">Lrp8os2</name>
    <name evidence="3" type="synonym">B230314M03Rik</name>
</gene>
<reference evidence="2" key="4">
    <citation type="journal article" date="2001" name="Nature">
        <title>Functional annotation of a full-length mouse cDNA collection.</title>
        <authorList>
            <consortium name="The RIKEN Genome Exploration Research Group Phase II Team and the FANTOM Consortium"/>
        </authorList>
    </citation>
    <scope>NUCLEOTIDE SEQUENCE</scope>
    <source>
        <strain evidence="2">C57BL/6J</strain>
        <tissue evidence="2">Corpora quadrigemina</tissue>
    </source>
</reference>